<evidence type="ECO:0000256" key="11">
    <source>
        <dbReference type="ARBA" id="ARBA00025401"/>
    </source>
</evidence>
<dbReference type="GO" id="GO:0009432">
    <property type="term" value="P:SOS response"/>
    <property type="evidence" value="ECO:0007669"/>
    <property type="project" value="UniProtKB-UniRule"/>
</dbReference>
<dbReference type="PANTHER" id="PTHR32182">
    <property type="entry name" value="DNA REPLICATION AND REPAIR PROTEIN RECF"/>
    <property type="match status" value="1"/>
</dbReference>
<comment type="similarity">
    <text evidence="2 12 13">Belongs to the RecF family.</text>
</comment>
<dbReference type="RefSeq" id="WP_153757730.1">
    <property type="nucleotide sequence ID" value="NZ_CP045851.1"/>
</dbReference>
<dbReference type="GO" id="GO:0005737">
    <property type="term" value="C:cytoplasm"/>
    <property type="evidence" value="ECO:0007669"/>
    <property type="project" value="UniProtKB-SubCell"/>
</dbReference>
<keyword evidence="7 12" id="KW-0227">DNA damage</keyword>
<dbReference type="GO" id="GO:0005524">
    <property type="term" value="F:ATP binding"/>
    <property type="evidence" value="ECO:0007669"/>
    <property type="project" value="UniProtKB-UniRule"/>
</dbReference>
<dbReference type="Proteomes" id="UP000334019">
    <property type="component" value="Chromosome"/>
</dbReference>
<keyword evidence="6 12" id="KW-0547">Nucleotide-binding</keyword>
<dbReference type="InterPro" id="IPR003395">
    <property type="entry name" value="RecF/RecN/SMC_N"/>
</dbReference>
<evidence type="ECO:0000256" key="8">
    <source>
        <dbReference type="ARBA" id="ARBA00022840"/>
    </source>
</evidence>
<name>A0A5Q2RD85_9ACTN</name>
<evidence type="ECO:0000256" key="6">
    <source>
        <dbReference type="ARBA" id="ARBA00022741"/>
    </source>
</evidence>
<dbReference type="HAMAP" id="MF_00365">
    <property type="entry name" value="RecF"/>
    <property type="match status" value="1"/>
</dbReference>
<evidence type="ECO:0000256" key="4">
    <source>
        <dbReference type="ARBA" id="ARBA00022490"/>
    </source>
</evidence>
<evidence type="ECO:0000259" key="14">
    <source>
        <dbReference type="Pfam" id="PF02463"/>
    </source>
</evidence>
<keyword evidence="16" id="KW-1185">Reference proteome</keyword>
<evidence type="ECO:0000313" key="15">
    <source>
        <dbReference type="EMBL" id="QGG93623.1"/>
    </source>
</evidence>
<dbReference type="NCBIfam" id="TIGR00611">
    <property type="entry name" value="recf"/>
    <property type="match status" value="1"/>
</dbReference>
<dbReference type="InterPro" id="IPR001238">
    <property type="entry name" value="DNA-binding_RecF"/>
</dbReference>
<keyword evidence="9 12" id="KW-0238">DNA-binding</keyword>
<proteinExistence type="inferred from homology"/>
<evidence type="ECO:0000256" key="3">
    <source>
        <dbReference type="ARBA" id="ARBA00020170"/>
    </source>
</evidence>
<dbReference type="InterPro" id="IPR042174">
    <property type="entry name" value="RecF_2"/>
</dbReference>
<dbReference type="Gene3D" id="3.40.50.300">
    <property type="entry name" value="P-loop containing nucleotide triphosphate hydrolases"/>
    <property type="match status" value="1"/>
</dbReference>
<evidence type="ECO:0000256" key="7">
    <source>
        <dbReference type="ARBA" id="ARBA00022763"/>
    </source>
</evidence>
<dbReference type="AlphaFoldDB" id="A0A5Q2RD85"/>
<dbReference type="PROSITE" id="PS00618">
    <property type="entry name" value="RECF_2"/>
    <property type="match status" value="1"/>
</dbReference>
<evidence type="ECO:0000256" key="12">
    <source>
        <dbReference type="HAMAP-Rule" id="MF_00365"/>
    </source>
</evidence>
<keyword evidence="4 12" id="KW-0963">Cytoplasm</keyword>
<feature type="domain" description="RecF/RecN/SMC N-terminal" evidence="14">
    <location>
        <begin position="3"/>
        <end position="326"/>
    </location>
</feature>
<dbReference type="KEGG" id="atq:GH723_00015"/>
<evidence type="ECO:0000256" key="1">
    <source>
        <dbReference type="ARBA" id="ARBA00004496"/>
    </source>
</evidence>
<dbReference type="Pfam" id="PF02463">
    <property type="entry name" value="SMC_N"/>
    <property type="match status" value="1"/>
</dbReference>
<dbReference type="GO" id="GO:0003697">
    <property type="term" value="F:single-stranded DNA binding"/>
    <property type="evidence" value="ECO:0007669"/>
    <property type="project" value="UniProtKB-UniRule"/>
</dbReference>
<comment type="function">
    <text evidence="11 12 13">The RecF protein is involved in DNA metabolism; it is required for DNA replication and normal SOS inducibility. RecF binds preferentially to single-stranded, linear DNA. It also seems to bind ATP.</text>
</comment>
<dbReference type="GO" id="GO:0000731">
    <property type="term" value="P:DNA synthesis involved in DNA repair"/>
    <property type="evidence" value="ECO:0007669"/>
    <property type="project" value="TreeGrafter"/>
</dbReference>
<organism evidence="15 16">
    <name type="scientific">Actinomarinicola tropica</name>
    <dbReference type="NCBI Taxonomy" id="2789776"/>
    <lineage>
        <taxon>Bacteria</taxon>
        <taxon>Bacillati</taxon>
        <taxon>Actinomycetota</taxon>
        <taxon>Acidimicrobiia</taxon>
        <taxon>Acidimicrobiales</taxon>
        <taxon>Iamiaceae</taxon>
        <taxon>Actinomarinicola</taxon>
    </lineage>
</organism>
<keyword evidence="8 12" id="KW-0067">ATP-binding</keyword>
<dbReference type="Gene3D" id="1.20.1050.90">
    <property type="entry name" value="RecF/RecN/SMC, N-terminal domain"/>
    <property type="match status" value="1"/>
</dbReference>
<reference evidence="15 16" key="1">
    <citation type="submission" date="2019-11" db="EMBL/GenBank/DDBJ databases">
        <authorList>
            <person name="He Y."/>
        </authorList>
    </citation>
    <scope>NUCLEOTIDE SEQUENCE [LARGE SCALE GENOMIC DNA]</scope>
    <source>
        <strain evidence="15 16">SCSIO 58843</strain>
    </source>
</reference>
<accession>A0A5Q2RD85</accession>
<evidence type="ECO:0000256" key="5">
    <source>
        <dbReference type="ARBA" id="ARBA00022705"/>
    </source>
</evidence>
<keyword evidence="12 13" id="KW-0742">SOS response</keyword>
<dbReference type="InterPro" id="IPR018078">
    <property type="entry name" value="DNA-binding_RecF_CS"/>
</dbReference>
<dbReference type="InterPro" id="IPR027417">
    <property type="entry name" value="P-loop_NTPase"/>
</dbReference>
<keyword evidence="5 12" id="KW-0235">DNA replication</keyword>
<dbReference type="GO" id="GO:0006302">
    <property type="term" value="P:double-strand break repair"/>
    <property type="evidence" value="ECO:0007669"/>
    <property type="project" value="TreeGrafter"/>
</dbReference>
<evidence type="ECO:0000256" key="10">
    <source>
        <dbReference type="ARBA" id="ARBA00023204"/>
    </source>
</evidence>
<protein>
    <recommendedName>
        <fullName evidence="3 12">DNA replication and repair protein RecF</fullName>
    </recommendedName>
</protein>
<dbReference type="SUPFAM" id="SSF52540">
    <property type="entry name" value="P-loop containing nucleoside triphosphate hydrolases"/>
    <property type="match status" value="1"/>
</dbReference>
<comment type="subcellular location">
    <subcellularLocation>
        <location evidence="1 12 13">Cytoplasm</location>
    </subcellularLocation>
</comment>
<sequence length="364" mass="39011">MRVDRLWLTDFRSYESAELQLAPGLTAIVGANGEGKTNLVEAIVVLATTASFRGAPTEALVRAGASAAIVRGEGERDGRQLLVEVEITPTGRTRAQVNRQRVARTRDLLDALRVTVFAPDDLDLVKGGPAGRRRYLDDLLVAVHPRHDATRRDLDRVLRQRNALLKQAGGRLDEAAAATLDVWDARLATAGAELGRARRDLIARLVPVLSSAYDTVADTAAEVEVAYEPTWLDADYASVLAEGRQADVRRGLTLVGPHRDEVDLSIGGLPARTHASQGEQRSLAFALRIAGHELVTEEIGVAPILVLDDVFSELDPQRSRALLEALPPGQTILTTAGVLPEGAAPDRSLRIAGGRIVEGDAPVG</sequence>
<gene>
    <name evidence="12 15" type="primary">recF</name>
    <name evidence="15" type="ORF">GH723_00015</name>
</gene>
<evidence type="ECO:0000256" key="9">
    <source>
        <dbReference type="ARBA" id="ARBA00023125"/>
    </source>
</evidence>
<dbReference type="PROSITE" id="PS00617">
    <property type="entry name" value="RECF_1"/>
    <property type="match status" value="1"/>
</dbReference>
<dbReference type="PANTHER" id="PTHR32182:SF0">
    <property type="entry name" value="DNA REPLICATION AND REPAIR PROTEIN RECF"/>
    <property type="match status" value="1"/>
</dbReference>
<evidence type="ECO:0000313" key="16">
    <source>
        <dbReference type="Proteomes" id="UP000334019"/>
    </source>
</evidence>
<dbReference type="EMBL" id="CP045851">
    <property type="protein sequence ID" value="QGG93623.1"/>
    <property type="molecule type" value="Genomic_DNA"/>
</dbReference>
<keyword evidence="10 12" id="KW-0234">DNA repair</keyword>
<evidence type="ECO:0000256" key="13">
    <source>
        <dbReference type="RuleBase" id="RU000578"/>
    </source>
</evidence>
<dbReference type="GO" id="GO:0006260">
    <property type="term" value="P:DNA replication"/>
    <property type="evidence" value="ECO:0007669"/>
    <property type="project" value="UniProtKB-UniRule"/>
</dbReference>
<evidence type="ECO:0000256" key="2">
    <source>
        <dbReference type="ARBA" id="ARBA00008016"/>
    </source>
</evidence>
<feature type="binding site" evidence="12">
    <location>
        <begin position="30"/>
        <end position="37"/>
    </location>
    <ligand>
        <name>ATP</name>
        <dbReference type="ChEBI" id="CHEBI:30616"/>
    </ligand>
</feature>